<comment type="caution">
    <text evidence="1">The sequence shown here is derived from an EMBL/GenBank/DDBJ whole genome shotgun (WGS) entry which is preliminary data.</text>
</comment>
<dbReference type="Gene3D" id="1.10.260.40">
    <property type="entry name" value="lambda repressor-like DNA-binding domains"/>
    <property type="match status" value="1"/>
</dbReference>
<dbReference type="RefSeq" id="WP_249320142.1">
    <property type="nucleotide sequence ID" value="NZ_JACRSN010000019.1"/>
</dbReference>
<proteinExistence type="predicted"/>
<evidence type="ECO:0000313" key="1">
    <source>
        <dbReference type="EMBL" id="MBC8534556.1"/>
    </source>
</evidence>
<keyword evidence="2" id="KW-1185">Reference proteome</keyword>
<name>A0A926DAA7_9FIRM</name>
<evidence type="ECO:0000313" key="2">
    <source>
        <dbReference type="Proteomes" id="UP000651482"/>
    </source>
</evidence>
<dbReference type="EMBL" id="JACRSN010000019">
    <property type="protein sequence ID" value="MBC8534556.1"/>
    <property type="molecule type" value="Genomic_DNA"/>
</dbReference>
<reference evidence="1" key="1">
    <citation type="submission" date="2020-08" db="EMBL/GenBank/DDBJ databases">
        <title>Genome public.</title>
        <authorList>
            <person name="Liu C."/>
            <person name="Sun Q."/>
        </authorList>
    </citation>
    <scope>NUCLEOTIDE SEQUENCE</scope>
    <source>
        <strain evidence="1">NSJ-40</strain>
    </source>
</reference>
<dbReference type="AlphaFoldDB" id="A0A926DAA7"/>
<dbReference type="GO" id="GO:0003677">
    <property type="term" value="F:DNA binding"/>
    <property type="evidence" value="ECO:0007669"/>
    <property type="project" value="InterPro"/>
</dbReference>
<accession>A0A926DAA7</accession>
<protein>
    <submittedName>
        <fullName evidence="1">LysR family transcriptional regulator</fullName>
    </submittedName>
</protein>
<dbReference type="Proteomes" id="UP000651482">
    <property type="component" value="Unassembled WGS sequence"/>
</dbReference>
<sequence length="77" mass="8825">MTSKEIISTLMRMQSVTNAEMAARLGITQAALWDRLNQRKTDNMTIKKFSEMLEILGYKVVVIPKKSYISESDIEID</sequence>
<dbReference type="InterPro" id="IPR010982">
    <property type="entry name" value="Lambda_DNA-bd_dom_sf"/>
</dbReference>
<gene>
    <name evidence="1" type="ORF">IAG03_11295</name>
</gene>
<organism evidence="1 2">
    <name type="scientific">Yeguia hominis</name>
    <dbReference type="NCBI Taxonomy" id="2763662"/>
    <lineage>
        <taxon>Bacteria</taxon>
        <taxon>Bacillati</taxon>
        <taxon>Bacillota</taxon>
        <taxon>Clostridia</taxon>
        <taxon>Eubacteriales</taxon>
        <taxon>Yeguiaceae</taxon>
        <taxon>Yeguia</taxon>
    </lineage>
</organism>
<dbReference type="SUPFAM" id="SSF47413">
    <property type="entry name" value="lambda repressor-like DNA-binding domains"/>
    <property type="match status" value="1"/>
</dbReference>